<evidence type="ECO:0000256" key="7">
    <source>
        <dbReference type="ARBA" id="ARBA00022676"/>
    </source>
</evidence>
<dbReference type="InterPro" id="IPR036087">
    <property type="entry name" value="Nict_dMeBzImd_PRibTrfase_sf"/>
</dbReference>
<dbReference type="UniPathway" id="UPA00061">
    <property type="reaction ID" value="UER00516"/>
</dbReference>
<evidence type="ECO:0000256" key="8">
    <source>
        <dbReference type="ARBA" id="ARBA00022679"/>
    </source>
</evidence>
<comment type="pathway">
    <text evidence="2 11">Nucleoside biosynthesis; alpha-ribazole biosynthesis; alpha-ribazole from 5,6-dimethylbenzimidazole: step 1/2.</text>
</comment>
<evidence type="ECO:0000256" key="11">
    <source>
        <dbReference type="HAMAP-Rule" id="MF_00230"/>
    </source>
</evidence>
<dbReference type="PANTHER" id="PTHR43463:SF1">
    <property type="entry name" value="NICOTINATE-NUCLEOTIDE--DIMETHYLBENZIMIDAZOLE PHOSPHORIBOSYLTRANSFERASE"/>
    <property type="match status" value="1"/>
</dbReference>
<evidence type="ECO:0000313" key="12">
    <source>
        <dbReference type="EMBL" id="SDL48721.1"/>
    </source>
</evidence>
<feature type="active site" description="Proton acceptor" evidence="11">
    <location>
        <position position="316"/>
    </location>
</feature>
<dbReference type="GO" id="GO:0009236">
    <property type="term" value="P:cobalamin biosynthetic process"/>
    <property type="evidence" value="ECO:0007669"/>
    <property type="project" value="UniProtKB-UniRule"/>
</dbReference>
<keyword evidence="6 11" id="KW-0169">Cobalamin biosynthesis</keyword>
<comment type="catalytic activity">
    <reaction evidence="10 11">
        <text>5,6-dimethylbenzimidazole + nicotinate beta-D-ribonucleotide = alpha-ribazole 5'-phosphate + nicotinate + H(+)</text>
        <dbReference type="Rhea" id="RHEA:11196"/>
        <dbReference type="ChEBI" id="CHEBI:15378"/>
        <dbReference type="ChEBI" id="CHEBI:15890"/>
        <dbReference type="ChEBI" id="CHEBI:32544"/>
        <dbReference type="ChEBI" id="CHEBI:57502"/>
        <dbReference type="ChEBI" id="CHEBI:57918"/>
        <dbReference type="EC" id="2.4.2.21"/>
    </reaction>
</comment>
<reference evidence="12 13" key="1">
    <citation type="submission" date="2016-10" db="EMBL/GenBank/DDBJ databases">
        <authorList>
            <person name="de Groot N.N."/>
        </authorList>
    </citation>
    <scope>NUCLEOTIDE SEQUENCE [LARGE SCALE GENOMIC DNA]</scope>
    <source>
        <strain evidence="12 13">DSM 1736</strain>
    </source>
</reference>
<dbReference type="GO" id="GO:0008939">
    <property type="term" value="F:nicotinate-nucleotide-dimethylbenzimidazole phosphoribosyltransferase activity"/>
    <property type="evidence" value="ECO:0007669"/>
    <property type="project" value="UniProtKB-UniRule"/>
</dbReference>
<comment type="similarity">
    <text evidence="3 11">Belongs to the CobT family.</text>
</comment>
<keyword evidence="13" id="KW-1185">Reference proteome</keyword>
<dbReference type="SUPFAM" id="SSF52733">
    <property type="entry name" value="Nicotinate mononucleotide:5,6-dimethylbenzimidazole phosphoribosyltransferase (CobT)"/>
    <property type="match status" value="1"/>
</dbReference>
<protein>
    <recommendedName>
        <fullName evidence="5 11">Nicotinate-nucleotide--dimethylbenzimidazole phosphoribosyltransferase</fullName>
        <shortName evidence="11">NN:DBI PRT</shortName>
        <ecNumber evidence="4 11">2.4.2.21</ecNumber>
    </recommendedName>
    <alternativeName>
        <fullName evidence="9 11">N(1)-alpha-phosphoribosyltransferase</fullName>
    </alternativeName>
</protein>
<dbReference type="Gene3D" id="3.40.50.10210">
    <property type="match status" value="1"/>
</dbReference>
<name>A0A1G9KG97_9FIRM</name>
<dbReference type="STRING" id="146817.SAMN04488502_10126"/>
<comment type="function">
    <text evidence="1 11">Catalyzes the synthesis of alpha-ribazole-5'-phosphate from nicotinate mononucleotide (NAMN) and 5,6-dimethylbenzimidazole (DMB).</text>
</comment>
<dbReference type="Pfam" id="PF02277">
    <property type="entry name" value="DBI_PRT"/>
    <property type="match status" value="1"/>
</dbReference>
<evidence type="ECO:0000256" key="5">
    <source>
        <dbReference type="ARBA" id="ARBA00015486"/>
    </source>
</evidence>
<dbReference type="OrthoDB" id="9781491at2"/>
<gene>
    <name evidence="11" type="primary">cobT</name>
    <name evidence="12" type="ORF">SAMN04488502_10126</name>
</gene>
<dbReference type="FunFam" id="3.40.50.10210:FF:000001">
    <property type="entry name" value="Nicotinate-nucleotide--dimethylbenzimidazole phosphoribosyltransferase"/>
    <property type="match status" value="1"/>
</dbReference>
<dbReference type="RefSeq" id="WP_092067078.1">
    <property type="nucleotide sequence ID" value="NZ_FNHB01000001.1"/>
</dbReference>
<dbReference type="Proteomes" id="UP000214880">
    <property type="component" value="Unassembled WGS sequence"/>
</dbReference>
<dbReference type="InterPro" id="IPR003200">
    <property type="entry name" value="Nict_dMeBzImd_PRibTrfase"/>
</dbReference>
<evidence type="ECO:0000256" key="3">
    <source>
        <dbReference type="ARBA" id="ARBA00007110"/>
    </source>
</evidence>
<keyword evidence="7 11" id="KW-0328">Glycosyltransferase</keyword>
<proteinExistence type="inferred from homology"/>
<dbReference type="InterPro" id="IPR023195">
    <property type="entry name" value="Nict_dMeBzImd_PRibTrfase_N"/>
</dbReference>
<dbReference type="AlphaFoldDB" id="A0A1G9KG97"/>
<dbReference type="NCBIfam" id="TIGR03160">
    <property type="entry name" value="cobT_DBIPRT"/>
    <property type="match status" value="1"/>
</dbReference>
<evidence type="ECO:0000313" key="13">
    <source>
        <dbReference type="Proteomes" id="UP000214880"/>
    </source>
</evidence>
<sequence length="364" mass="37810">MLDETISQIKPLDQAAMEKCQLRIDNLTKPLASLQSFEYLIRKIAGVTGNARPRSLKKSIVLMGGDHGVSAEGVSDCPQEVTAQMMETFCRGGAAINVFAQHVEADLVLVDIGVAAELPHSVCLHDKKVAYGTKNLAEQPAMTRGQALQAINAGIKIALAETEKGIGVLGLGEMGIAGTTAATAIVACYAEQSVAELTGYGTGVADTILNKKVQVIKAALAVNQPEANDPLDVLSKVGGFEIAGLAGVILGAAAGRAVIVLDGLVTTAAALIAVKLAPQVKDYLIGSHYSVEPAHKAALTIIDVPAYLYLDMRLGEGTGAAMGMSLINAALHVMNDMKTFGEAEVAVAQDGPGALKQSKDVRDE</sequence>
<accession>A0A1G9KG97</accession>
<dbReference type="Gene3D" id="1.10.1610.10">
    <property type="match status" value="1"/>
</dbReference>
<dbReference type="NCBIfam" id="NF000996">
    <property type="entry name" value="PRK00105.1"/>
    <property type="match status" value="1"/>
</dbReference>
<dbReference type="EC" id="2.4.2.21" evidence="4 11"/>
<evidence type="ECO:0000256" key="9">
    <source>
        <dbReference type="ARBA" id="ARBA00030686"/>
    </source>
</evidence>
<dbReference type="PANTHER" id="PTHR43463">
    <property type="entry name" value="NICOTINATE-NUCLEOTIDE--DIMETHYLBENZIMIDAZOLE PHOSPHORIBOSYLTRANSFERASE"/>
    <property type="match status" value="1"/>
</dbReference>
<keyword evidence="8 11" id="KW-0808">Transferase</keyword>
<dbReference type="EMBL" id="FNHB01000001">
    <property type="protein sequence ID" value="SDL48721.1"/>
    <property type="molecule type" value="Genomic_DNA"/>
</dbReference>
<dbReference type="HAMAP" id="MF_00230">
    <property type="entry name" value="CobT"/>
    <property type="match status" value="1"/>
</dbReference>
<evidence type="ECO:0000256" key="6">
    <source>
        <dbReference type="ARBA" id="ARBA00022573"/>
    </source>
</evidence>
<dbReference type="InterPro" id="IPR017846">
    <property type="entry name" value="Nict_dMeBzImd_PRibTrfase_bact"/>
</dbReference>
<organism evidence="12 13">
    <name type="scientific">Dendrosporobacter quercicolus</name>
    <dbReference type="NCBI Taxonomy" id="146817"/>
    <lineage>
        <taxon>Bacteria</taxon>
        <taxon>Bacillati</taxon>
        <taxon>Bacillota</taxon>
        <taxon>Negativicutes</taxon>
        <taxon>Selenomonadales</taxon>
        <taxon>Sporomusaceae</taxon>
        <taxon>Dendrosporobacter</taxon>
    </lineage>
</organism>
<evidence type="ECO:0000256" key="2">
    <source>
        <dbReference type="ARBA" id="ARBA00005049"/>
    </source>
</evidence>
<evidence type="ECO:0000256" key="1">
    <source>
        <dbReference type="ARBA" id="ARBA00002197"/>
    </source>
</evidence>
<evidence type="ECO:0000256" key="4">
    <source>
        <dbReference type="ARBA" id="ARBA00011991"/>
    </source>
</evidence>
<dbReference type="CDD" id="cd02439">
    <property type="entry name" value="DMB-PRT_CobT"/>
    <property type="match status" value="1"/>
</dbReference>
<evidence type="ECO:0000256" key="10">
    <source>
        <dbReference type="ARBA" id="ARBA00047340"/>
    </source>
</evidence>